<dbReference type="GO" id="GO:0016798">
    <property type="term" value="F:hydrolase activity, acting on glycosyl bonds"/>
    <property type="evidence" value="ECO:0007669"/>
    <property type="project" value="UniProtKB-KW"/>
</dbReference>
<dbReference type="EC" id="3.2.-.-" evidence="3"/>
<dbReference type="PANTHER" id="PTHR42733:SF12">
    <property type="entry name" value="PROTEINASE"/>
    <property type="match status" value="1"/>
</dbReference>
<dbReference type="OrthoDB" id="9792284at2"/>
<gene>
    <name evidence="3" type="primary">yfkM</name>
    <name evidence="3" type="ORF">HT99x_00288</name>
    <name evidence="4" type="ORF">HT99x_010645</name>
</gene>
<accession>A0A0Q9YPL2</accession>
<sequence>MANELTGFKIAMLVTDGFEQSEMTEPKKALEAAHAKVDIISPNKQTVKGWQHTHWGDEFNVDANLDATNAKNYDALVLPGGVMNPDKLRIEPKAIAFIKNFVDDKKPIAAICHGPWTLIEAGGVKGKTVTSWPSIQSDLRNAGATWVDKQVVRDGQLVTSRKPDDLPAFNEEMIKMIAESKSNKKLARKHGEGFNAK</sequence>
<dbReference type="CDD" id="cd03134">
    <property type="entry name" value="GATase1_PfpI_like"/>
    <property type="match status" value="1"/>
</dbReference>
<name>A0A0Q9YPL2_9GAMM</name>
<dbReference type="AlphaFoldDB" id="A0A0Q9YPL2"/>
<dbReference type="STRING" id="295108.HT99x_00288"/>
<feature type="domain" description="DJ-1/PfpI" evidence="2">
    <location>
        <begin position="9"/>
        <end position="175"/>
    </location>
</feature>
<evidence type="ECO:0000259" key="2">
    <source>
        <dbReference type="Pfam" id="PF01965"/>
    </source>
</evidence>
<dbReference type="RefSeq" id="WP_075064928.1">
    <property type="nucleotide sequence ID" value="NZ_LKAJ02000001.1"/>
</dbReference>
<keyword evidence="5" id="KW-1185">Reference proteome</keyword>
<dbReference type="InterPro" id="IPR029062">
    <property type="entry name" value="Class_I_gatase-like"/>
</dbReference>
<organism evidence="3">
    <name type="scientific">Candidatus Berkiella aquae</name>
    <dbReference type="NCBI Taxonomy" id="295108"/>
    <lineage>
        <taxon>Bacteria</taxon>
        <taxon>Pseudomonadati</taxon>
        <taxon>Pseudomonadota</taxon>
        <taxon>Gammaproteobacteria</taxon>
        <taxon>Candidatus Berkiellales</taxon>
        <taxon>Candidatus Berkiellaceae</taxon>
        <taxon>Candidatus Berkiella</taxon>
    </lineage>
</organism>
<evidence type="ECO:0000313" key="3">
    <source>
        <dbReference type="EMBL" id="KRG22747.1"/>
    </source>
</evidence>
<protein>
    <submittedName>
        <fullName evidence="3">General stress protein 18</fullName>
        <ecNumber evidence="3">3.2.-.-</ecNumber>
    </submittedName>
    <submittedName>
        <fullName evidence="4">Type 1 glutamine amidotransferase</fullName>
    </submittedName>
</protein>
<dbReference type="PROSITE" id="PS51276">
    <property type="entry name" value="PEPTIDASE_C56_PFPI"/>
    <property type="match status" value="1"/>
</dbReference>
<dbReference type="NCBIfam" id="TIGR01382">
    <property type="entry name" value="PfpI"/>
    <property type="match status" value="1"/>
</dbReference>
<dbReference type="InterPro" id="IPR002818">
    <property type="entry name" value="DJ-1/PfpI"/>
</dbReference>
<dbReference type="EMBL" id="LKAJ01000001">
    <property type="protein sequence ID" value="KRG22747.1"/>
    <property type="molecule type" value="Genomic_DNA"/>
</dbReference>
<dbReference type="PATRIC" id="fig|1590043.3.peg.290"/>
<comment type="caution">
    <text evidence="3">The sequence shown here is derived from an EMBL/GenBank/DDBJ whole genome shotgun (WGS) entry which is preliminary data.</text>
</comment>
<dbReference type="EMBL" id="LKAJ02000001">
    <property type="protein sequence ID" value="MCS5711891.1"/>
    <property type="molecule type" value="Genomic_DNA"/>
</dbReference>
<reference evidence="3" key="1">
    <citation type="submission" date="2015-09" db="EMBL/GenBank/DDBJ databases">
        <title>Draft Genome Sequences of Two Novel Amoeba-resistant Intranuclear Bacteria, Candidatus Berkiella cookevillensis and Candidatus Berkiella aquae.</title>
        <authorList>
            <person name="Mehari Y.T."/>
            <person name="Arivett B.A."/>
            <person name="Farone A.L."/>
            <person name="Gunderson J.H."/>
            <person name="Farone M.B."/>
        </authorList>
    </citation>
    <scope>NUCLEOTIDE SEQUENCE [LARGE SCALE GENOMIC DNA]</scope>
    <source>
        <strain evidence="3">HT99</strain>
    </source>
</reference>
<comment type="similarity">
    <text evidence="1">Belongs to the peptidase C56 family.</text>
</comment>
<dbReference type="SUPFAM" id="SSF52317">
    <property type="entry name" value="Class I glutamine amidotransferase-like"/>
    <property type="match status" value="1"/>
</dbReference>
<keyword evidence="3" id="KW-0378">Hydrolase</keyword>
<dbReference type="InterPro" id="IPR006286">
    <property type="entry name" value="C56_PfpI-like"/>
</dbReference>
<reference evidence="4" key="3">
    <citation type="submission" date="2021-06" db="EMBL/GenBank/DDBJ databases">
        <title>Genomic Description and Analysis of Intracellular Bacteria, Candidatus Berkiella cookevillensis and Candidatus Berkiella aquae.</title>
        <authorList>
            <person name="Kidane D.T."/>
            <person name="Mehari Y.T."/>
            <person name="Rice F.C."/>
            <person name="Arivett B.A."/>
            <person name="Farone A.L."/>
            <person name="Berk S.G."/>
            <person name="Farone M.B."/>
        </authorList>
    </citation>
    <scope>NUCLEOTIDE SEQUENCE</scope>
    <source>
        <strain evidence="4">HT99</strain>
    </source>
</reference>
<dbReference type="Proteomes" id="UP000051497">
    <property type="component" value="Unassembled WGS sequence"/>
</dbReference>
<dbReference type="Gene3D" id="3.40.50.880">
    <property type="match status" value="1"/>
</dbReference>
<evidence type="ECO:0000256" key="1">
    <source>
        <dbReference type="ARBA" id="ARBA00008542"/>
    </source>
</evidence>
<reference evidence="4" key="2">
    <citation type="journal article" date="2016" name="Genome Announc.">
        <title>Draft Genome Sequences of Two Novel Amoeba-Resistant Intranuclear Bacteria, 'Candidatus Berkiella cookevillensis' and 'Candidatus Berkiella aquae'.</title>
        <authorList>
            <person name="Mehari Y.T."/>
            <person name="Arivett B.A."/>
            <person name="Farone A.L."/>
            <person name="Gunderson J.H."/>
            <person name="Farone M.B."/>
        </authorList>
    </citation>
    <scope>NUCLEOTIDE SEQUENCE</scope>
    <source>
        <strain evidence="4">HT99</strain>
    </source>
</reference>
<keyword evidence="4" id="KW-0315">Glutamine amidotransferase</keyword>
<evidence type="ECO:0000313" key="4">
    <source>
        <dbReference type="EMBL" id="MCS5711891.1"/>
    </source>
</evidence>
<evidence type="ECO:0000313" key="5">
    <source>
        <dbReference type="Proteomes" id="UP000051497"/>
    </source>
</evidence>
<dbReference type="PANTHER" id="PTHR42733">
    <property type="entry name" value="DJ-1 PROTEIN"/>
    <property type="match status" value="1"/>
</dbReference>
<dbReference type="Pfam" id="PF01965">
    <property type="entry name" value="DJ-1_PfpI"/>
    <property type="match status" value="1"/>
</dbReference>
<keyword evidence="3" id="KW-0326">Glycosidase</keyword>
<proteinExistence type="inferred from homology"/>